<evidence type="ECO:0000256" key="2">
    <source>
        <dbReference type="SAM" id="MobiDB-lite"/>
    </source>
</evidence>
<accession>A0A160T569</accession>
<reference evidence="4" key="1">
    <citation type="submission" date="2016-01" db="EMBL/GenBank/DDBJ databases">
        <authorList>
            <person name="Mcilroy J.S."/>
            <person name="Karst M S."/>
            <person name="Albertsen M."/>
        </authorList>
    </citation>
    <scope>NUCLEOTIDE SEQUENCE</scope>
    <source>
        <strain evidence="4">Cfx-K</strain>
    </source>
</reference>
<proteinExistence type="inferred from homology"/>
<dbReference type="EC" id="3.1.1.29" evidence="4"/>
<comment type="similarity">
    <text evidence="1">Belongs to the prokaryotic/mitochondrial release factor family.</text>
</comment>
<protein>
    <submittedName>
        <fullName evidence="4">Peptidyl-tRNA hydrolase ArfB</fullName>
        <ecNumber evidence="4">3.1.1.29</ecNumber>
    </submittedName>
</protein>
<evidence type="ECO:0000259" key="3">
    <source>
        <dbReference type="Pfam" id="PF00472"/>
    </source>
</evidence>
<name>A0A160T569_9CHLR</name>
<dbReference type="InterPro" id="IPR045853">
    <property type="entry name" value="Pep_chain_release_fac_I_sf"/>
</dbReference>
<dbReference type="InterPro" id="IPR000352">
    <property type="entry name" value="Pep_chain_release_fac_I"/>
</dbReference>
<evidence type="ECO:0000313" key="5">
    <source>
        <dbReference type="Proteomes" id="UP000215027"/>
    </source>
</evidence>
<dbReference type="Pfam" id="PF00472">
    <property type="entry name" value="RF-1"/>
    <property type="match status" value="1"/>
</dbReference>
<keyword evidence="4" id="KW-0378">Hydrolase</keyword>
<dbReference type="PANTHER" id="PTHR47814:SF1">
    <property type="entry name" value="PEPTIDYL-TRNA HYDROLASE ARFB"/>
    <property type="match status" value="1"/>
</dbReference>
<keyword evidence="5" id="KW-1185">Reference proteome</keyword>
<dbReference type="OrthoDB" id="9815709at2"/>
<feature type="compositionally biased region" description="Basic and acidic residues" evidence="2">
    <location>
        <begin position="133"/>
        <end position="143"/>
    </location>
</feature>
<evidence type="ECO:0000256" key="1">
    <source>
        <dbReference type="ARBA" id="ARBA00010835"/>
    </source>
</evidence>
<dbReference type="GO" id="GO:0072344">
    <property type="term" value="P:rescue of stalled ribosome"/>
    <property type="evidence" value="ECO:0007669"/>
    <property type="project" value="TreeGrafter"/>
</dbReference>
<dbReference type="PANTHER" id="PTHR47814">
    <property type="entry name" value="PEPTIDYL-TRNA HYDROLASE ARFB"/>
    <property type="match status" value="1"/>
</dbReference>
<sequence length="143" mass="16251">MENDLIVINDNLALPAAELQFRFTTGGGPGGQHVNKTATRVTLLFDVATSPSLDEATRACLLDRLASRLDRRGVLHIDVQESRSQWQNRSTAVARLQQLLAEALTVQAERRPTRPSRRARQERLADKKRRGAVKQERQRRWDD</sequence>
<dbReference type="RefSeq" id="WP_095044305.1">
    <property type="nucleotide sequence ID" value="NZ_LN890655.1"/>
</dbReference>
<dbReference type="GO" id="GO:0043022">
    <property type="term" value="F:ribosome binding"/>
    <property type="evidence" value="ECO:0007669"/>
    <property type="project" value="TreeGrafter"/>
</dbReference>
<dbReference type="GO" id="GO:0003747">
    <property type="term" value="F:translation release factor activity"/>
    <property type="evidence" value="ECO:0007669"/>
    <property type="project" value="InterPro"/>
</dbReference>
<evidence type="ECO:0000313" key="4">
    <source>
        <dbReference type="EMBL" id="CUS05044.2"/>
    </source>
</evidence>
<dbReference type="Gene3D" id="3.30.160.20">
    <property type="match status" value="1"/>
</dbReference>
<dbReference type="AlphaFoldDB" id="A0A160T569"/>
<dbReference type="GO" id="GO:0004045">
    <property type="term" value="F:peptidyl-tRNA hydrolase activity"/>
    <property type="evidence" value="ECO:0007669"/>
    <property type="project" value="UniProtKB-EC"/>
</dbReference>
<feature type="region of interest" description="Disordered" evidence="2">
    <location>
        <begin position="106"/>
        <end position="143"/>
    </location>
</feature>
<dbReference type="EMBL" id="LN890655">
    <property type="protein sequence ID" value="CUS05044.2"/>
    <property type="molecule type" value="Genomic_DNA"/>
</dbReference>
<dbReference type="Proteomes" id="UP000215027">
    <property type="component" value="Chromosome I"/>
</dbReference>
<feature type="domain" description="Prokaryotic-type class I peptide chain release factors" evidence="3">
    <location>
        <begin position="12"/>
        <end position="139"/>
    </location>
</feature>
<organism evidence="4 5">
    <name type="scientific">Candidatus Promineifilum breve</name>
    <dbReference type="NCBI Taxonomy" id="1806508"/>
    <lineage>
        <taxon>Bacteria</taxon>
        <taxon>Bacillati</taxon>
        <taxon>Chloroflexota</taxon>
        <taxon>Ardenticatenia</taxon>
        <taxon>Candidatus Promineifilales</taxon>
        <taxon>Candidatus Promineifilaceae</taxon>
        <taxon>Candidatus Promineifilum</taxon>
    </lineage>
</organism>
<dbReference type="NCBIfam" id="NF006718">
    <property type="entry name" value="PRK09256.1"/>
    <property type="match status" value="1"/>
</dbReference>
<gene>
    <name evidence="4" type="primary">arfB</name>
    <name evidence="4" type="ORF">CFX0092_A3166</name>
</gene>
<dbReference type="SUPFAM" id="SSF75620">
    <property type="entry name" value="Release factor"/>
    <property type="match status" value="1"/>
</dbReference>
<dbReference type="KEGG" id="pbf:CFX0092_A3166"/>